<keyword evidence="1" id="KW-0812">Transmembrane</keyword>
<proteinExistence type="predicted"/>
<keyword evidence="1" id="KW-0472">Membrane</keyword>
<evidence type="ECO:0000313" key="2">
    <source>
        <dbReference type="EMBL" id="SVB68597.1"/>
    </source>
</evidence>
<dbReference type="EMBL" id="UINC01052822">
    <property type="protein sequence ID" value="SVB68597.1"/>
    <property type="molecule type" value="Genomic_DNA"/>
</dbReference>
<feature type="transmembrane region" description="Helical" evidence="1">
    <location>
        <begin position="7"/>
        <end position="26"/>
    </location>
</feature>
<reference evidence="2" key="1">
    <citation type="submission" date="2018-05" db="EMBL/GenBank/DDBJ databases">
        <authorList>
            <person name="Lanie J.A."/>
            <person name="Ng W.-L."/>
            <person name="Kazmierczak K.M."/>
            <person name="Andrzejewski T.M."/>
            <person name="Davidsen T.M."/>
            <person name="Wayne K.J."/>
            <person name="Tettelin H."/>
            <person name="Glass J.I."/>
            <person name="Rusch D."/>
            <person name="Podicherti R."/>
            <person name="Tsui H.-C.T."/>
            <person name="Winkler M.E."/>
        </authorList>
    </citation>
    <scope>NUCLEOTIDE SEQUENCE</scope>
</reference>
<dbReference type="AlphaFoldDB" id="A0A382G250"/>
<sequence length="40" mass="4601">MDFTIDWVFPVGLGLLGTLLALFNWNTKTALVKIKKNKHR</sequence>
<gene>
    <name evidence="2" type="ORF">METZ01_LOCUS221451</name>
</gene>
<organism evidence="2">
    <name type="scientific">marine metagenome</name>
    <dbReference type="NCBI Taxonomy" id="408172"/>
    <lineage>
        <taxon>unclassified sequences</taxon>
        <taxon>metagenomes</taxon>
        <taxon>ecological metagenomes</taxon>
    </lineage>
</organism>
<keyword evidence="1" id="KW-1133">Transmembrane helix</keyword>
<name>A0A382G250_9ZZZZ</name>
<protein>
    <submittedName>
        <fullName evidence="2">Uncharacterized protein</fullName>
    </submittedName>
</protein>
<accession>A0A382G250</accession>
<evidence type="ECO:0000256" key="1">
    <source>
        <dbReference type="SAM" id="Phobius"/>
    </source>
</evidence>